<dbReference type="GO" id="GO:0016616">
    <property type="term" value="F:oxidoreductase activity, acting on the CH-OH group of donors, NAD or NADP as acceptor"/>
    <property type="evidence" value="ECO:0007669"/>
    <property type="project" value="InterPro"/>
</dbReference>
<name>A0A060CJP9_9MICO</name>
<dbReference type="SUPFAM" id="SSF56327">
    <property type="entry name" value="LDH C-terminal domain-like"/>
    <property type="match status" value="1"/>
</dbReference>
<dbReference type="InterPro" id="IPR015955">
    <property type="entry name" value="Lactate_DH/Glyco_Ohase_4_C"/>
</dbReference>
<protein>
    <submittedName>
        <fullName evidence="2">CAZy families GH4 protein</fullName>
    </submittedName>
</protein>
<dbReference type="Gene3D" id="3.90.110.10">
    <property type="entry name" value="Lactate dehydrogenase/glycoside hydrolase, family 4, C-terminal"/>
    <property type="match status" value="1"/>
</dbReference>
<dbReference type="EMBL" id="KF128087">
    <property type="protein sequence ID" value="AIA95449.1"/>
    <property type="molecule type" value="Genomic_DNA"/>
</dbReference>
<proteinExistence type="predicted"/>
<organism evidence="2">
    <name type="scientific">uncultured Brachybacterium sp</name>
    <dbReference type="NCBI Taxonomy" id="189680"/>
    <lineage>
        <taxon>Bacteria</taxon>
        <taxon>Bacillati</taxon>
        <taxon>Actinomycetota</taxon>
        <taxon>Actinomycetes</taxon>
        <taxon>Micrococcales</taxon>
        <taxon>Dermabacteraceae</taxon>
        <taxon>Brachybacterium</taxon>
        <taxon>environmental samples</taxon>
    </lineage>
</organism>
<feature type="domain" description="Glycosyl hydrolase family 4 C-terminal" evidence="1">
    <location>
        <begin position="28"/>
        <end position="125"/>
    </location>
</feature>
<evidence type="ECO:0000259" key="1">
    <source>
        <dbReference type="Pfam" id="PF11975"/>
    </source>
</evidence>
<reference evidence="2" key="1">
    <citation type="journal article" date="2013" name="Environ. Microbiol.">
        <title>Seasonally variable intestinal metagenomes of the red palm weevil (Rhynchophorus ferrugineus).</title>
        <authorList>
            <person name="Jia S."/>
            <person name="Zhang X."/>
            <person name="Zhang G."/>
            <person name="Yin A."/>
            <person name="Zhang S."/>
            <person name="Li F."/>
            <person name="Wang L."/>
            <person name="Zhao D."/>
            <person name="Yun Q."/>
            <person name="Tala"/>
            <person name="Wang J."/>
            <person name="Sun G."/>
            <person name="Baabdullah M."/>
            <person name="Yu X."/>
            <person name="Hu S."/>
            <person name="Al-Mssallem I.S."/>
            <person name="Yu J."/>
        </authorList>
    </citation>
    <scope>NUCLEOTIDE SEQUENCE</scope>
</reference>
<evidence type="ECO:0000313" key="2">
    <source>
        <dbReference type="EMBL" id="AIA95449.1"/>
    </source>
</evidence>
<dbReference type="InterPro" id="IPR022616">
    <property type="entry name" value="Glyco_hydro_4_C"/>
</dbReference>
<dbReference type="GO" id="GO:0004553">
    <property type="term" value="F:hydrolase activity, hydrolyzing O-glycosyl compounds"/>
    <property type="evidence" value="ECO:0007669"/>
    <property type="project" value="InterPro"/>
</dbReference>
<dbReference type="AlphaFoldDB" id="A0A060CJP9"/>
<sequence length="132" mass="13962">ARQQEAFYAAAGAAPQRAGQLWRAALAEREATYGSETRADPASRRPEEEIALGGYQQVALELMLSLSGLDPRPRTMILNVGNAHAGGRAIPQLPDDAVVEVPLTVSPRGLARQPLAEVPIELAGLDGAREGL</sequence>
<accession>A0A060CJP9</accession>
<feature type="non-terminal residue" evidence="2">
    <location>
        <position position="1"/>
    </location>
</feature>
<feature type="non-terminal residue" evidence="2">
    <location>
        <position position="132"/>
    </location>
</feature>
<dbReference type="Pfam" id="PF11975">
    <property type="entry name" value="Glyco_hydro_4C"/>
    <property type="match status" value="1"/>
</dbReference>